<reference evidence="2" key="1">
    <citation type="submission" date="2012-04" db="EMBL/GenBank/DDBJ databases">
        <authorList>
            <person name="Borisov I.G."/>
            <person name="Ivanikova N.V."/>
            <person name="Pinevich A.V."/>
        </authorList>
    </citation>
    <scope>NUCLEOTIDE SEQUENCE</scope>
    <source>
        <strain evidence="2">CALU 1027</strain>
    </source>
</reference>
<dbReference type="AlphaFoldDB" id="A0A0M2PWA0"/>
<dbReference type="EMBL" id="AJTX02000007">
    <property type="protein sequence ID" value="KKI98651.1"/>
    <property type="molecule type" value="Genomic_DNA"/>
</dbReference>
<evidence type="ECO:0000313" key="3">
    <source>
        <dbReference type="Proteomes" id="UP000034681"/>
    </source>
</evidence>
<gene>
    <name evidence="2" type="ORF">PROH_17460</name>
</gene>
<protein>
    <submittedName>
        <fullName evidence="2">Uncharacterized protein</fullName>
    </submittedName>
</protein>
<dbReference type="Proteomes" id="UP000034681">
    <property type="component" value="Unassembled WGS sequence"/>
</dbReference>
<evidence type="ECO:0000256" key="1">
    <source>
        <dbReference type="SAM" id="MobiDB-lite"/>
    </source>
</evidence>
<accession>A0A0M2PWA0</accession>
<sequence length="101" mass="11385">MVSGFVQVLTLLTVEHFTLAMLLETEAFIGKFLEVELWLLVKPDGTPAGKVGCEVDYFNRMVFGFVNLNYHATKQQNKSSLQSLSGDSWGSYRPMSWNSMT</sequence>
<evidence type="ECO:0000313" key="2">
    <source>
        <dbReference type="EMBL" id="KKI98651.1"/>
    </source>
</evidence>
<feature type="region of interest" description="Disordered" evidence="1">
    <location>
        <begin position="78"/>
        <end position="101"/>
    </location>
</feature>
<keyword evidence="3" id="KW-1185">Reference proteome</keyword>
<name>A0A0M2PWA0_PROHO</name>
<proteinExistence type="predicted"/>
<organism evidence="2 3">
    <name type="scientific">Prochlorothrix hollandica PCC 9006 = CALU 1027</name>
    <dbReference type="NCBI Taxonomy" id="317619"/>
    <lineage>
        <taxon>Bacteria</taxon>
        <taxon>Bacillati</taxon>
        <taxon>Cyanobacteriota</taxon>
        <taxon>Cyanophyceae</taxon>
        <taxon>Prochlorotrichales</taxon>
        <taxon>Prochlorotrichaceae</taxon>
        <taxon>Prochlorothrix</taxon>
    </lineage>
</organism>
<comment type="caution">
    <text evidence="2">The sequence shown here is derived from an EMBL/GenBank/DDBJ whole genome shotgun (WGS) entry which is preliminary data.</text>
</comment>